<feature type="transmembrane region" description="Helical" evidence="1">
    <location>
        <begin position="7"/>
        <end position="27"/>
    </location>
</feature>
<protein>
    <submittedName>
        <fullName evidence="3">DUF4097 family beta strand repeat protein</fullName>
    </submittedName>
</protein>
<proteinExistence type="predicted"/>
<dbReference type="EMBL" id="JAEQNB010000003">
    <property type="protein sequence ID" value="MBL0387134.1"/>
    <property type="molecule type" value="Genomic_DNA"/>
</dbReference>
<evidence type="ECO:0000313" key="4">
    <source>
        <dbReference type="Proteomes" id="UP000602284"/>
    </source>
</evidence>
<reference evidence="3 4" key="1">
    <citation type="submission" date="2021-01" db="EMBL/GenBank/DDBJ databases">
        <title>Tumebacillus sp. strain ITR2 16S ribosomal RNA gene Genome sequencing and assembly.</title>
        <authorList>
            <person name="Kang M."/>
        </authorList>
    </citation>
    <scope>NUCLEOTIDE SEQUENCE [LARGE SCALE GENOMIC DNA]</scope>
    <source>
        <strain evidence="3 4">ITR2</strain>
    </source>
</reference>
<gene>
    <name evidence="3" type="ORF">JJB07_10770</name>
</gene>
<keyword evidence="4" id="KW-1185">Reference proteome</keyword>
<keyword evidence="1" id="KW-0812">Transmembrane</keyword>
<sequence>MKTRTAIGLAVIAIGVAGLIGAGLTYFQPQDILAEKFAGTLESKLDNIGNDISNSINENSFSSEKDTQREEGDLQLDVKNAKKLIVNSEVGNIHVVGAGSNTDGTLHFVKGVFGYSDAEATKFLQNVKLDVVRNGDTVNVNVNDAANKWLKRLHIDLEISIPETLDVQLTNKVGEITTQGLQSAVTVASEVGSINIQGYKGTVKANSKTGKLDIAGGQDIASVNVETNVGKVIVALPADANLNLEAQTDIGHINNELTLNDSHIDRQKVTGTLGDGSKGHVYIKTNAGSIDITKQ</sequence>
<evidence type="ECO:0000256" key="1">
    <source>
        <dbReference type="SAM" id="Phobius"/>
    </source>
</evidence>
<evidence type="ECO:0000259" key="2">
    <source>
        <dbReference type="Pfam" id="PF13349"/>
    </source>
</evidence>
<dbReference type="Pfam" id="PF13349">
    <property type="entry name" value="DUF4097"/>
    <property type="match status" value="1"/>
</dbReference>
<keyword evidence="1" id="KW-0472">Membrane</keyword>
<keyword evidence="1" id="KW-1133">Transmembrane helix</keyword>
<accession>A0ABS1JA56</accession>
<evidence type="ECO:0000313" key="3">
    <source>
        <dbReference type="EMBL" id="MBL0387134.1"/>
    </source>
</evidence>
<dbReference type="RefSeq" id="WP_201634839.1">
    <property type="nucleotide sequence ID" value="NZ_JAEQNB010000003.1"/>
</dbReference>
<comment type="caution">
    <text evidence="3">The sequence shown here is derived from an EMBL/GenBank/DDBJ whole genome shotgun (WGS) entry which is preliminary data.</text>
</comment>
<dbReference type="Proteomes" id="UP000602284">
    <property type="component" value="Unassembled WGS sequence"/>
</dbReference>
<feature type="domain" description="DUF4097" evidence="2">
    <location>
        <begin position="69"/>
        <end position="292"/>
    </location>
</feature>
<organism evidence="3 4">
    <name type="scientific">Tumebacillus amylolyticus</name>
    <dbReference type="NCBI Taxonomy" id="2801339"/>
    <lineage>
        <taxon>Bacteria</taxon>
        <taxon>Bacillati</taxon>
        <taxon>Bacillota</taxon>
        <taxon>Bacilli</taxon>
        <taxon>Bacillales</taxon>
        <taxon>Alicyclobacillaceae</taxon>
        <taxon>Tumebacillus</taxon>
    </lineage>
</organism>
<name>A0ABS1JA56_9BACL</name>
<dbReference type="InterPro" id="IPR025164">
    <property type="entry name" value="Toastrack_DUF4097"/>
</dbReference>